<evidence type="ECO:0000313" key="3">
    <source>
        <dbReference type="Proteomes" id="UP000032545"/>
    </source>
</evidence>
<comment type="caution">
    <text evidence="2">The sequence shown here is derived from an EMBL/GenBank/DDBJ whole genome shotgun (WGS) entry which is preliminary data.</text>
</comment>
<gene>
    <name evidence="2" type="ORF">FF36_05340</name>
</gene>
<proteinExistence type="predicted"/>
<keyword evidence="3" id="KW-1185">Reference proteome</keyword>
<evidence type="ECO:0000313" key="2">
    <source>
        <dbReference type="EMBL" id="KJE20366.1"/>
    </source>
</evidence>
<dbReference type="OrthoDB" id="5191013at2"/>
<sequence length="123" mass="12591">MGQARRRRDADRQAGQIGSPIPAAGLQGDHRGTCIACLRPTDTGLAFQGEAEWIFAGLLGLGVPEDQVHPALADLDPAGWGNGLVPVGKTAVTVRACAECASKPGFPVALLLPGHPVPAVQPA</sequence>
<dbReference type="AlphaFoldDB" id="A0A0D8B862"/>
<protein>
    <submittedName>
        <fullName evidence="2">Uncharacterized protein</fullName>
    </submittedName>
</protein>
<dbReference type="EMBL" id="JYFN01000062">
    <property type="protein sequence ID" value="KJE20366.1"/>
    <property type="molecule type" value="Genomic_DNA"/>
</dbReference>
<dbReference type="PATRIC" id="fig|1502723.3.peg.5751"/>
<evidence type="ECO:0000256" key="1">
    <source>
        <dbReference type="SAM" id="MobiDB-lite"/>
    </source>
</evidence>
<dbReference type="Proteomes" id="UP000032545">
    <property type="component" value="Unassembled WGS sequence"/>
</dbReference>
<dbReference type="RefSeq" id="WP_044887822.1">
    <property type="nucleotide sequence ID" value="NZ_JYFN01000062.1"/>
</dbReference>
<feature type="region of interest" description="Disordered" evidence="1">
    <location>
        <begin position="1"/>
        <end position="29"/>
    </location>
</feature>
<reference evidence="3" key="1">
    <citation type="submission" date="2015-02" db="EMBL/GenBank/DDBJ databases">
        <title>Draft Genome of Frankia sp. CpI1-S.</title>
        <authorList>
            <person name="Oshone R.T."/>
            <person name="Ngom M."/>
            <person name="Ghodhbane-Gtari F."/>
            <person name="Gtari M."/>
            <person name="Morris K."/>
            <person name="Thomas K."/>
            <person name="Sen A."/>
            <person name="Tisa L.S."/>
        </authorList>
    </citation>
    <scope>NUCLEOTIDE SEQUENCE [LARGE SCALE GENOMIC DNA]</scope>
    <source>
        <strain evidence="3">CpI1-S</strain>
    </source>
</reference>
<organism evidence="2 3">
    <name type="scientific">Frankia torreyi</name>
    <dbReference type="NCBI Taxonomy" id="1856"/>
    <lineage>
        <taxon>Bacteria</taxon>
        <taxon>Bacillati</taxon>
        <taxon>Actinomycetota</taxon>
        <taxon>Actinomycetes</taxon>
        <taxon>Frankiales</taxon>
        <taxon>Frankiaceae</taxon>
        <taxon>Frankia</taxon>
    </lineage>
</organism>
<accession>A0A0D8B862</accession>
<name>A0A0D8B862_9ACTN</name>
<reference evidence="2 3" key="2">
    <citation type="journal article" date="2016" name="Genome Announc.">
        <title>Permanent Draft Genome Sequences for Two Variants of Frankia sp. Strain CpI1, the First Frankia Strain Isolated from Root Nodules of Comptonia peregrina.</title>
        <authorList>
            <person name="Oshone R."/>
            <person name="Hurst S.G.IV."/>
            <person name="Abebe-Akele F."/>
            <person name="Simpson S."/>
            <person name="Morris K."/>
            <person name="Thomas W.K."/>
            <person name="Tisa L.S."/>
        </authorList>
    </citation>
    <scope>NUCLEOTIDE SEQUENCE [LARGE SCALE GENOMIC DNA]</scope>
    <source>
        <strain evidence="3">CpI1-S</strain>
    </source>
</reference>